<dbReference type="EMBL" id="BK016163">
    <property type="protein sequence ID" value="DAF99302.1"/>
    <property type="molecule type" value="Genomic_DNA"/>
</dbReference>
<evidence type="ECO:0000313" key="1">
    <source>
        <dbReference type="EMBL" id="DAF99302.1"/>
    </source>
</evidence>
<sequence>MARYFKITEIDCDSFFQCTGEELDCSQLVVPVIGYVFVAVDDTDEDEISVPLDSFDEED</sequence>
<protein>
    <submittedName>
        <fullName evidence="1">Uncharacterized protein</fullName>
    </submittedName>
</protein>
<name>A0A8S5UY72_9CAUD</name>
<proteinExistence type="predicted"/>
<reference evidence="1" key="1">
    <citation type="journal article" date="2021" name="Proc. Natl. Acad. Sci. U.S.A.">
        <title>A Catalog of Tens of Thousands of Viruses from Human Metagenomes Reveals Hidden Associations with Chronic Diseases.</title>
        <authorList>
            <person name="Tisza M.J."/>
            <person name="Buck C.B."/>
        </authorList>
    </citation>
    <scope>NUCLEOTIDE SEQUENCE</scope>
    <source>
        <strain evidence="1">Ctfza2</strain>
    </source>
</reference>
<accession>A0A8S5UY72</accession>
<organism evidence="1">
    <name type="scientific">Siphoviridae sp. ctfza2</name>
    <dbReference type="NCBI Taxonomy" id="2825599"/>
    <lineage>
        <taxon>Viruses</taxon>
        <taxon>Duplodnaviria</taxon>
        <taxon>Heunggongvirae</taxon>
        <taxon>Uroviricota</taxon>
        <taxon>Caudoviricetes</taxon>
    </lineage>
</organism>